<keyword evidence="1" id="KW-1133">Transmembrane helix</keyword>
<dbReference type="EMBL" id="JAOVZO020000001">
    <property type="protein sequence ID" value="MDC8011017.1"/>
    <property type="molecule type" value="Genomic_DNA"/>
</dbReference>
<dbReference type="RefSeq" id="WP_272841719.1">
    <property type="nucleotide sequence ID" value="NZ_JAOVZO020000001.1"/>
</dbReference>
<proteinExistence type="predicted"/>
<keyword evidence="1" id="KW-0472">Membrane</keyword>
<keyword evidence="3" id="KW-1185">Reference proteome</keyword>
<evidence type="ECO:0000313" key="2">
    <source>
        <dbReference type="EMBL" id="MDC8011017.1"/>
    </source>
</evidence>
<keyword evidence="1" id="KW-0812">Transmembrane</keyword>
<evidence type="ECO:0000313" key="3">
    <source>
        <dbReference type="Proteomes" id="UP001139971"/>
    </source>
</evidence>
<evidence type="ECO:0000256" key="1">
    <source>
        <dbReference type="SAM" id="Phobius"/>
    </source>
</evidence>
<organism evidence="2 3">
    <name type="scientific">Tahibacter soli</name>
    <dbReference type="NCBI Taxonomy" id="2983605"/>
    <lineage>
        <taxon>Bacteria</taxon>
        <taxon>Pseudomonadati</taxon>
        <taxon>Pseudomonadota</taxon>
        <taxon>Gammaproteobacteria</taxon>
        <taxon>Lysobacterales</taxon>
        <taxon>Rhodanobacteraceae</taxon>
        <taxon>Tahibacter</taxon>
    </lineage>
</organism>
<protein>
    <submittedName>
        <fullName evidence="2">Uncharacterized protein</fullName>
    </submittedName>
</protein>
<reference evidence="2" key="1">
    <citation type="submission" date="2023-02" db="EMBL/GenBank/DDBJ databases">
        <title>Tahibacter soli sp. nov. isolated from soil.</title>
        <authorList>
            <person name="Baek J.H."/>
            <person name="Lee J.K."/>
            <person name="Choi D.G."/>
            <person name="Jeon C.O."/>
        </authorList>
    </citation>
    <scope>NUCLEOTIDE SEQUENCE</scope>
    <source>
        <strain evidence="2">BL</strain>
    </source>
</reference>
<name>A0A9X3YFP3_9GAMM</name>
<feature type="transmembrane region" description="Helical" evidence="1">
    <location>
        <begin position="12"/>
        <end position="31"/>
    </location>
</feature>
<accession>A0A9X3YFP3</accession>
<comment type="caution">
    <text evidence="2">The sequence shown here is derived from an EMBL/GenBank/DDBJ whole genome shotgun (WGS) entry which is preliminary data.</text>
</comment>
<sequence length="73" mass="7667">MTADTAVTVSAWLPVFVNVVAIGSLVVLTAWSRKSTWAGDGTIAASALPTPTATAFPAKDEQRNACRFLPTMD</sequence>
<dbReference type="Proteomes" id="UP001139971">
    <property type="component" value="Unassembled WGS sequence"/>
</dbReference>
<gene>
    <name evidence="2" type="ORF">OD750_000490</name>
</gene>
<dbReference type="AlphaFoldDB" id="A0A9X3YFP3"/>